<gene>
    <name evidence="2" type="ORF">RHAB15C_0000468</name>
</gene>
<dbReference type="EMBL" id="CP075585">
    <property type="protein sequence ID" value="QZA58592.1"/>
    <property type="molecule type" value="Genomic_DNA"/>
</dbReference>
<proteinExistence type="predicted"/>
<name>A0ABX8Z208_9BACT</name>
<keyword evidence="1" id="KW-1133">Transmembrane helix</keyword>
<keyword evidence="1" id="KW-0812">Transmembrane</keyword>
<dbReference type="Proteomes" id="UP000822862">
    <property type="component" value="Chromosome"/>
</dbReference>
<keyword evidence="1" id="KW-0472">Membrane</keyword>
<keyword evidence="3" id="KW-1185">Reference proteome</keyword>
<evidence type="ECO:0000313" key="3">
    <source>
        <dbReference type="Proteomes" id="UP000822862"/>
    </source>
</evidence>
<sequence length="980" mass="112318">MSQSIKEFLKPSYYVPEEDRQLKAIVQVISIHEQKGSLSGHALAIAQAVYSVVFVIFISIPCHLALGSKNVFLNCIHLNLKHMVLRHYNAAIQSLTYSVIATIYAAIGIFTPSVLNGFKMEGSQFDDSSSSNSSMSNSYLRRIDLPSTSSISSTQLESSASTRNFPFSSIDMSNVQNENNEHESRDSISFQQHLNQENSILTSSIDLASGDWSIVPNVEFFAIKSTNIRTHDMIGANGINLERQAYRTALNEYIRVLKDDFKIDSNETFCKIENWFKNPVHKDNLMINALYRTLFYLTRPVAYSNRVPIYTNAKEQYEKYVTSLREVIATEEYQSIRQKPDQTREFKDCLTLTRALCEARFRPENHGFLHSLLHLHEDEYDRLHPEREEISVVTRENFAQVVMAKNKKVKEAPASMKVSSTQRSRRMAYGAVGWEDFLMTDIPFLRGKQIFVNDKGEKRSFYYMRHPTPHVKGSPAWITLGAMSRMTGLGHIESGEVIAPEFEGMLEAIADREESYLIQSHQRLNDLGKIENEDSRSQTLYRLQTSHKNFHVVFQAVEGDLFDRKGSYAEITTFTDLKEAIKESFYIEGSSNRLPACLEEDEEYRNSIIDQLLNQAHQTLFGGRAAISFDGQNPTKPEAGYPNYEWQAFILAFYILQGDDLKFRLPNVKYFCTNCKNFFDRGGNRAMAEDRLHQEMSKQEVTSEDLEATIANLIPIPLQSKGKAVIEKRLKPGLALAEILATLPLEDRQRLQEIRFKEGYKPERFEVSKKEQHAVPLIEDVCTLQEMQEVLRALYEAAQEKKEPYLLKNGKIVQKNWKSYQEKDRINLFNQINNDLKRFEMHVNRVLYLAQDPSNDAEAIFALLKNYGISEELSLQMMDQVQQSILLEPFRGLAKAFQHDVLGLSVIDSPEKSIIDVTITEDNMEIKVQSKLLYKTTDLESSCFREKPVAIFTTRVLVTIPKDGSDSNSHWTWEIAEIPV</sequence>
<protein>
    <submittedName>
        <fullName evidence="2">Uncharacterized protein</fullName>
    </submittedName>
</protein>
<reference evidence="2 3" key="2">
    <citation type="submission" date="2021-05" db="EMBL/GenBank/DDBJ databases">
        <title>Ecology and evolution of chlamydial symbionts of arthropods.</title>
        <authorList>
            <person name="Halter T."/>
            <person name="Sixt B.S."/>
            <person name="Toenshoff E.R."/>
            <person name="Koestlbacher S."/>
            <person name="Schulz F."/>
            <person name="Kostanjsek R."/>
            <person name="Collingro A."/>
            <person name="Hendrickx F."/>
            <person name="Horn M."/>
        </authorList>
    </citation>
    <scope>NUCLEOTIDE SEQUENCE [LARGE SCALE GENOMIC DNA]</scope>
    <source>
        <strain evidence="2 3">15C</strain>
    </source>
</reference>
<dbReference type="RefSeq" id="WP_194845304.1">
    <property type="nucleotide sequence ID" value="NZ_CP075585.1"/>
</dbReference>
<evidence type="ECO:0000313" key="2">
    <source>
        <dbReference type="EMBL" id="QZA58592.1"/>
    </source>
</evidence>
<accession>A0ABX8Z208</accession>
<organism evidence="2 3">
    <name type="scientific">Candidatus Rhabdochlamydia porcellionis</name>
    <dbReference type="NCBI Taxonomy" id="225148"/>
    <lineage>
        <taxon>Bacteria</taxon>
        <taxon>Pseudomonadati</taxon>
        <taxon>Chlamydiota</taxon>
        <taxon>Chlamydiia</taxon>
        <taxon>Parachlamydiales</taxon>
        <taxon>Candidatus Rhabdochlamydiaceae</taxon>
        <taxon>Candidatus Rhabdochlamydia</taxon>
    </lineage>
</organism>
<feature type="transmembrane region" description="Helical" evidence="1">
    <location>
        <begin position="44"/>
        <end position="66"/>
    </location>
</feature>
<evidence type="ECO:0000256" key="1">
    <source>
        <dbReference type="SAM" id="Phobius"/>
    </source>
</evidence>
<reference evidence="2 3" key="1">
    <citation type="submission" date="2020-01" db="EMBL/GenBank/DDBJ databases">
        <authorList>
            <person name="Sixt B."/>
            <person name="Schulz F."/>
            <person name="Kostanjsek R."/>
            <person name="Koestlbacher S."/>
            <person name="Collingro A."/>
            <person name="Toenshoff E."/>
            <person name="Horn M."/>
        </authorList>
    </citation>
    <scope>NUCLEOTIDE SEQUENCE [LARGE SCALE GENOMIC DNA]</scope>
    <source>
        <strain evidence="2 3">15C</strain>
    </source>
</reference>
<feature type="transmembrane region" description="Helical" evidence="1">
    <location>
        <begin position="87"/>
        <end position="110"/>
    </location>
</feature>